<keyword evidence="7" id="KW-0511">Multifunctional enzyme</keyword>
<organism evidence="11 12">
    <name type="scientific">Trypanosoma theileri</name>
    <dbReference type="NCBI Taxonomy" id="67003"/>
    <lineage>
        <taxon>Eukaryota</taxon>
        <taxon>Discoba</taxon>
        <taxon>Euglenozoa</taxon>
        <taxon>Kinetoplastea</taxon>
        <taxon>Metakinetoplastina</taxon>
        <taxon>Trypanosomatida</taxon>
        <taxon>Trypanosomatidae</taxon>
        <taxon>Trypanosoma</taxon>
    </lineage>
</organism>
<dbReference type="GO" id="GO:0006285">
    <property type="term" value="P:base-excision repair, AP site formation"/>
    <property type="evidence" value="ECO:0007669"/>
    <property type="project" value="TreeGrafter"/>
</dbReference>
<dbReference type="InterPro" id="IPR003265">
    <property type="entry name" value="HhH-GPD_domain"/>
</dbReference>
<dbReference type="OrthoDB" id="238681at2759"/>
<keyword evidence="8" id="KW-0326">Glycosidase</keyword>
<dbReference type="InterPro" id="IPR052054">
    <property type="entry name" value="Oxidative_DNA_repair_enzyme"/>
</dbReference>
<reference evidence="11 12" key="1">
    <citation type="submission" date="2017-03" db="EMBL/GenBank/DDBJ databases">
        <title>An alternative strategy for trypanosome survival in the mammalian bloodstream revealed through genome and transcriptome analysis of the ubiquitous bovine parasite Trypanosoma (Megatrypanum) theileri.</title>
        <authorList>
            <person name="Kelly S."/>
            <person name="Ivens A."/>
            <person name="Mott A."/>
            <person name="O'Neill E."/>
            <person name="Emms D."/>
            <person name="Macleod O."/>
            <person name="Voorheis P."/>
            <person name="Matthews J."/>
            <person name="Matthews K."/>
            <person name="Carrington M."/>
        </authorList>
    </citation>
    <scope>NUCLEOTIDE SEQUENCE [LARGE SCALE GENOMIC DNA]</scope>
    <source>
        <strain evidence="11">Edinburgh</strain>
    </source>
</reference>
<dbReference type="GO" id="GO:0003684">
    <property type="term" value="F:damaged DNA binding"/>
    <property type="evidence" value="ECO:0007669"/>
    <property type="project" value="InterPro"/>
</dbReference>
<dbReference type="SUPFAM" id="SSF48150">
    <property type="entry name" value="DNA-glycosylase"/>
    <property type="match status" value="1"/>
</dbReference>
<comment type="caution">
    <text evidence="11">The sequence shown here is derived from an EMBL/GenBank/DDBJ whole genome shotgun (WGS) entry which is preliminary data.</text>
</comment>
<dbReference type="Pfam" id="PF00730">
    <property type="entry name" value="HhH-GPD"/>
    <property type="match status" value="1"/>
</dbReference>
<dbReference type="PANTHER" id="PTHR10242:SF2">
    <property type="entry name" value="N-GLYCOSYLASE_DNA LYASE"/>
    <property type="match status" value="1"/>
</dbReference>
<dbReference type="Gene3D" id="1.10.340.30">
    <property type="entry name" value="Hypothetical protein, domain 2"/>
    <property type="match status" value="1"/>
</dbReference>
<comment type="catalytic activity">
    <reaction evidence="9">
        <text>2'-deoxyribonucleotide-(2'-deoxyribose 5'-phosphate)-2'-deoxyribonucleotide-DNA = a 3'-end 2'-deoxyribonucleotide-(2,3-dehydro-2,3-deoxyribose 5'-phosphate)-DNA + a 5'-end 5'-phospho-2'-deoxyribonucleoside-DNA + H(+)</text>
        <dbReference type="Rhea" id="RHEA:66592"/>
        <dbReference type="Rhea" id="RHEA-COMP:13180"/>
        <dbReference type="Rhea" id="RHEA-COMP:16897"/>
        <dbReference type="Rhea" id="RHEA-COMP:17067"/>
        <dbReference type="ChEBI" id="CHEBI:15378"/>
        <dbReference type="ChEBI" id="CHEBI:136412"/>
        <dbReference type="ChEBI" id="CHEBI:157695"/>
        <dbReference type="ChEBI" id="CHEBI:167181"/>
        <dbReference type="EC" id="4.2.99.18"/>
    </reaction>
</comment>
<evidence type="ECO:0000313" key="11">
    <source>
        <dbReference type="EMBL" id="ORC93606.1"/>
    </source>
</evidence>
<dbReference type="EMBL" id="NBCO01000001">
    <property type="protein sequence ID" value="ORC93606.1"/>
    <property type="molecule type" value="Genomic_DNA"/>
</dbReference>
<dbReference type="EC" id="4.2.99.18" evidence="2"/>
<evidence type="ECO:0000256" key="1">
    <source>
        <dbReference type="ARBA" id="ARBA00010679"/>
    </source>
</evidence>
<dbReference type="GeneID" id="39980944"/>
<feature type="domain" description="HhH-GPD" evidence="10">
    <location>
        <begin position="195"/>
        <end position="391"/>
    </location>
</feature>
<dbReference type="GO" id="GO:0005634">
    <property type="term" value="C:nucleus"/>
    <property type="evidence" value="ECO:0007669"/>
    <property type="project" value="TreeGrafter"/>
</dbReference>
<evidence type="ECO:0000256" key="9">
    <source>
        <dbReference type="ARBA" id="ARBA00044632"/>
    </source>
</evidence>
<comment type="similarity">
    <text evidence="1">Belongs to the type-1 OGG1 family.</text>
</comment>
<protein>
    <recommendedName>
        <fullName evidence="2">DNA-(apurinic or apyrimidinic site) lyase</fullName>
        <ecNumber evidence="2">4.2.99.18</ecNumber>
    </recommendedName>
</protein>
<keyword evidence="3" id="KW-0227">DNA damage</keyword>
<evidence type="ECO:0000256" key="5">
    <source>
        <dbReference type="ARBA" id="ARBA00023204"/>
    </source>
</evidence>
<keyword evidence="6" id="KW-0456">Lyase</keyword>
<dbReference type="SMART" id="SM00478">
    <property type="entry name" value="ENDO3c"/>
    <property type="match status" value="1"/>
</dbReference>
<dbReference type="Pfam" id="PF07934">
    <property type="entry name" value="OGG_N"/>
    <property type="match status" value="1"/>
</dbReference>
<keyword evidence="4" id="KW-0378">Hydrolase</keyword>
<evidence type="ECO:0000256" key="7">
    <source>
        <dbReference type="ARBA" id="ARBA00023268"/>
    </source>
</evidence>
<evidence type="ECO:0000256" key="2">
    <source>
        <dbReference type="ARBA" id="ARBA00012720"/>
    </source>
</evidence>
<dbReference type="Gene3D" id="1.10.1670.10">
    <property type="entry name" value="Helix-hairpin-Helix base-excision DNA repair enzymes (C-terminal)"/>
    <property type="match status" value="1"/>
</dbReference>
<evidence type="ECO:0000256" key="8">
    <source>
        <dbReference type="ARBA" id="ARBA00023295"/>
    </source>
</evidence>
<dbReference type="SUPFAM" id="SSF55945">
    <property type="entry name" value="TATA-box binding protein-like"/>
    <property type="match status" value="1"/>
</dbReference>
<dbReference type="GO" id="GO:0034039">
    <property type="term" value="F:8-oxo-7,8-dihydroguanine DNA N-glycosylase activity"/>
    <property type="evidence" value="ECO:0007669"/>
    <property type="project" value="TreeGrafter"/>
</dbReference>
<dbReference type="GO" id="GO:0140078">
    <property type="term" value="F:class I DNA-(apurinic or apyrimidinic site) endonuclease activity"/>
    <property type="evidence" value="ECO:0007669"/>
    <property type="project" value="UniProtKB-EC"/>
</dbReference>
<name>A0A1X0P9L2_9TRYP</name>
<dbReference type="Proteomes" id="UP000192257">
    <property type="component" value="Unassembled WGS sequence"/>
</dbReference>
<evidence type="ECO:0000256" key="6">
    <source>
        <dbReference type="ARBA" id="ARBA00023239"/>
    </source>
</evidence>
<dbReference type="Gene3D" id="3.30.310.40">
    <property type="match status" value="1"/>
</dbReference>
<evidence type="ECO:0000313" key="12">
    <source>
        <dbReference type="Proteomes" id="UP000192257"/>
    </source>
</evidence>
<dbReference type="STRING" id="67003.A0A1X0P9L2"/>
<dbReference type="PANTHER" id="PTHR10242">
    <property type="entry name" value="8-OXOGUANINE DNA GLYCOSYLASE"/>
    <property type="match status" value="1"/>
</dbReference>
<dbReference type="AlphaFoldDB" id="A0A1X0P9L2"/>
<dbReference type="InterPro" id="IPR011257">
    <property type="entry name" value="DNA_glycosylase"/>
</dbReference>
<evidence type="ECO:0000259" key="10">
    <source>
        <dbReference type="SMART" id="SM00478"/>
    </source>
</evidence>
<sequence length="447" mass="52046">MHHWYTLSPAAAVHLPMTLCGGQCFRWRRTKRDTWVGVIQCAAYELCISSHPPVINRSHKIGEDSEIIANSSSFAHENLKETIWFRCLSHELKNESDISREKKFLQHYLALDVDLEKLWREWTVENSMRDHPLVSHLISRFNKDLPLNIRHLRQDIHETLFAFLCSQNNNVKRIKALLEKFALSYGEHLCEYNLLTGDVRNTNANKKLKNMKTKKEKKGNELIGEWISLHCLPTIAQILKSSEDELRILGFGYRSKYIIECASIIKASGETEWLNNERSVRSDSLVHSYKWYDDLLNPVITLYERREKLLSLPGIGRKVSDCILLFGLGHHELVPVDTHIAQIAAKYLMKAEKHNIGNNNTTQYPSRKRSRFKENLKGEKESDAVMSWETVISEWHQRGISKNYKFYPLSPKHHDAIQAGFQYLFGDYCGWAHSILFYDSMKKETRS</sequence>
<dbReference type="VEuPathDB" id="TriTrypDB:TM35_000014830"/>
<evidence type="ECO:0000256" key="3">
    <source>
        <dbReference type="ARBA" id="ARBA00022763"/>
    </source>
</evidence>
<dbReference type="CDD" id="cd00056">
    <property type="entry name" value="ENDO3c"/>
    <property type="match status" value="1"/>
</dbReference>
<dbReference type="RefSeq" id="XP_028887672.1">
    <property type="nucleotide sequence ID" value="XM_029021164.1"/>
</dbReference>
<accession>A0A1X0P9L2</accession>
<keyword evidence="5" id="KW-0234">DNA repair</keyword>
<gene>
    <name evidence="11" type="ORF">TM35_000014830</name>
</gene>
<keyword evidence="12" id="KW-1185">Reference proteome</keyword>
<evidence type="ECO:0000256" key="4">
    <source>
        <dbReference type="ARBA" id="ARBA00022801"/>
    </source>
</evidence>
<dbReference type="GO" id="GO:0006289">
    <property type="term" value="P:nucleotide-excision repair"/>
    <property type="evidence" value="ECO:0007669"/>
    <property type="project" value="InterPro"/>
</dbReference>
<proteinExistence type="inferred from homology"/>
<dbReference type="InterPro" id="IPR012904">
    <property type="entry name" value="OGG_N"/>
</dbReference>
<dbReference type="InterPro" id="IPR023170">
    <property type="entry name" value="HhH_base_excis_C"/>
</dbReference>